<gene>
    <name evidence="1" type="ORF">SmJEL517_g05912</name>
</gene>
<dbReference type="OrthoDB" id="10516455at2759"/>
<reference evidence="1 2" key="1">
    <citation type="journal article" date="2019" name="Sci. Rep.">
        <title>Comparative genomics of chytrid fungi reveal insights into the obligate biotrophic and pathogenic lifestyle of Synchytrium endobioticum.</title>
        <authorList>
            <person name="van de Vossenberg B.T.L.H."/>
            <person name="Warris S."/>
            <person name="Nguyen H.D.T."/>
            <person name="van Gent-Pelzer M.P.E."/>
            <person name="Joly D.L."/>
            <person name="van de Geest H.C."/>
            <person name="Bonants P.J.M."/>
            <person name="Smith D.S."/>
            <person name="Levesque C.A."/>
            <person name="van der Lee T.A.J."/>
        </authorList>
    </citation>
    <scope>NUCLEOTIDE SEQUENCE [LARGE SCALE GENOMIC DNA]</scope>
    <source>
        <strain evidence="1 2">JEL517</strain>
    </source>
</reference>
<dbReference type="EMBL" id="QEAO01000065">
    <property type="protein sequence ID" value="TPX30532.1"/>
    <property type="molecule type" value="Genomic_DNA"/>
</dbReference>
<evidence type="ECO:0000313" key="1">
    <source>
        <dbReference type="EMBL" id="TPX30532.1"/>
    </source>
</evidence>
<proteinExistence type="predicted"/>
<dbReference type="RefSeq" id="XP_031022174.1">
    <property type="nucleotide sequence ID" value="XM_031171838.1"/>
</dbReference>
<dbReference type="AlphaFoldDB" id="A0A507BS83"/>
<evidence type="ECO:0000313" key="2">
    <source>
        <dbReference type="Proteomes" id="UP000319731"/>
    </source>
</evidence>
<dbReference type="GeneID" id="42007135"/>
<organism evidence="1 2">
    <name type="scientific">Synchytrium microbalum</name>
    <dbReference type="NCBI Taxonomy" id="1806994"/>
    <lineage>
        <taxon>Eukaryota</taxon>
        <taxon>Fungi</taxon>
        <taxon>Fungi incertae sedis</taxon>
        <taxon>Chytridiomycota</taxon>
        <taxon>Chytridiomycota incertae sedis</taxon>
        <taxon>Chytridiomycetes</taxon>
        <taxon>Synchytriales</taxon>
        <taxon>Synchytriaceae</taxon>
        <taxon>Synchytrium</taxon>
    </lineage>
</organism>
<keyword evidence="2" id="KW-1185">Reference proteome</keyword>
<dbReference type="Proteomes" id="UP000319731">
    <property type="component" value="Unassembled WGS sequence"/>
</dbReference>
<accession>A0A507BS83</accession>
<protein>
    <submittedName>
        <fullName evidence="1">Uncharacterized protein</fullName>
    </submittedName>
</protein>
<sequence length="119" mass="13512">MAPQGSVQQQQADDDVLLKPITPFDRESYHARLSEDNASMVHYFNNLIQELYGLGDSVREYLSSYVIAKQNELIEQVEQGILELQEAEQAQERVRQSMVTFLATVSKAFETLTQLEGDS</sequence>
<comment type="caution">
    <text evidence="1">The sequence shown here is derived from an EMBL/GenBank/DDBJ whole genome shotgun (WGS) entry which is preliminary data.</text>
</comment>
<name>A0A507BS83_9FUNG</name>